<gene>
    <name evidence="8" type="primary">RBM28</name>
    <name evidence="8" type="synonym">rbm28</name>
</gene>
<dbReference type="CDD" id="cd12415">
    <property type="entry name" value="RRM3_RBM28_like"/>
    <property type="match status" value="1"/>
</dbReference>
<dbReference type="GeneTree" id="ENSGT00550000074976"/>
<dbReference type="InterPro" id="IPR000504">
    <property type="entry name" value="RRM_dom"/>
</dbReference>
<keyword evidence="4" id="KW-0539">Nucleus</keyword>
<evidence type="ECO:0000256" key="2">
    <source>
        <dbReference type="ARBA" id="ARBA00022737"/>
    </source>
</evidence>
<dbReference type="Proteomes" id="UP000472265">
    <property type="component" value="Chromosome 8"/>
</dbReference>
<dbReference type="GO" id="GO:0005730">
    <property type="term" value="C:nucleolus"/>
    <property type="evidence" value="ECO:0007669"/>
    <property type="project" value="TreeGrafter"/>
</dbReference>
<dbReference type="CDD" id="cd12414">
    <property type="entry name" value="RRM2_RBM28_like"/>
    <property type="match status" value="1"/>
</dbReference>
<reference evidence="8" key="1">
    <citation type="submission" date="2021-04" db="EMBL/GenBank/DDBJ databases">
        <authorList>
            <consortium name="Wellcome Sanger Institute Data Sharing"/>
        </authorList>
    </citation>
    <scope>NUCLEOTIDE SEQUENCE [LARGE SCALE GENOMIC DNA]</scope>
</reference>
<evidence type="ECO:0000256" key="5">
    <source>
        <dbReference type="PROSITE-ProRule" id="PRU00176"/>
    </source>
</evidence>
<dbReference type="Ensembl" id="ENSSAUT00010062691.1">
    <property type="protein sequence ID" value="ENSSAUP00010059765.1"/>
    <property type="gene ID" value="ENSSAUG00010024273.1"/>
</dbReference>
<evidence type="ECO:0000256" key="3">
    <source>
        <dbReference type="ARBA" id="ARBA00022884"/>
    </source>
</evidence>
<dbReference type="CDD" id="cd12416">
    <property type="entry name" value="RRM4_RBM28_like"/>
    <property type="match status" value="1"/>
</dbReference>
<feature type="compositionally biased region" description="Basic and acidic residues" evidence="6">
    <location>
        <begin position="585"/>
        <end position="595"/>
    </location>
</feature>
<evidence type="ECO:0000259" key="7">
    <source>
        <dbReference type="PROSITE" id="PS50102"/>
    </source>
</evidence>
<dbReference type="InterPro" id="IPR035979">
    <property type="entry name" value="RBD_domain_sf"/>
</dbReference>
<reference evidence="8" key="3">
    <citation type="submission" date="2025-09" db="UniProtKB">
        <authorList>
            <consortium name="Ensembl"/>
        </authorList>
    </citation>
    <scope>IDENTIFICATION</scope>
</reference>
<dbReference type="GO" id="GO:0003729">
    <property type="term" value="F:mRNA binding"/>
    <property type="evidence" value="ECO:0007669"/>
    <property type="project" value="TreeGrafter"/>
</dbReference>
<feature type="domain" description="RRM" evidence="7">
    <location>
        <begin position="226"/>
        <end position="306"/>
    </location>
</feature>
<dbReference type="FunFam" id="3.30.70.330:FF:000340">
    <property type="entry name" value="RNA-binding motif protein 28"/>
    <property type="match status" value="1"/>
</dbReference>
<dbReference type="Gene3D" id="3.30.70.330">
    <property type="match status" value="4"/>
</dbReference>
<keyword evidence="3 5" id="KW-0694">RNA-binding</keyword>
<keyword evidence="2" id="KW-0677">Repeat</keyword>
<dbReference type="InterPro" id="IPR051945">
    <property type="entry name" value="RRM_MRD1_RNA_proc_ribogen"/>
</dbReference>
<comment type="subcellular location">
    <subcellularLocation>
        <location evidence="1">Nucleus</location>
    </subcellularLocation>
</comment>
<dbReference type="SUPFAM" id="SSF54928">
    <property type="entry name" value="RNA-binding domain, RBD"/>
    <property type="match status" value="4"/>
</dbReference>
<dbReference type="PANTHER" id="PTHR48039:SF5">
    <property type="entry name" value="RNA-BINDING PROTEIN 28"/>
    <property type="match status" value="1"/>
</dbReference>
<feature type="region of interest" description="Disordered" evidence="6">
    <location>
        <begin position="555"/>
        <end position="600"/>
    </location>
</feature>
<dbReference type="CDD" id="cd12413">
    <property type="entry name" value="RRM1_RBM28_like"/>
    <property type="match status" value="1"/>
</dbReference>
<reference evidence="8" key="2">
    <citation type="submission" date="2025-08" db="UniProtKB">
        <authorList>
            <consortium name="Ensembl"/>
        </authorList>
    </citation>
    <scope>IDENTIFICATION</scope>
</reference>
<feature type="domain" description="RRM" evidence="7">
    <location>
        <begin position="102"/>
        <end position="179"/>
    </location>
</feature>
<accession>A0A671Y8B4</accession>
<evidence type="ECO:0000256" key="1">
    <source>
        <dbReference type="ARBA" id="ARBA00004123"/>
    </source>
</evidence>
<evidence type="ECO:0000313" key="8">
    <source>
        <dbReference type="Ensembl" id="ENSSAUP00010059765.1"/>
    </source>
</evidence>
<protein>
    <submittedName>
        <fullName evidence="8">RNA binding motif protein 28</fullName>
    </submittedName>
</protein>
<proteinExistence type="predicted"/>
<dbReference type="FunFam" id="3.30.70.330:FF:000182">
    <property type="entry name" value="RNA-binding motif protein 28"/>
    <property type="match status" value="1"/>
</dbReference>
<evidence type="ECO:0000256" key="4">
    <source>
        <dbReference type="ARBA" id="ARBA00023242"/>
    </source>
</evidence>
<dbReference type="PROSITE" id="PS50102">
    <property type="entry name" value="RRM"/>
    <property type="match status" value="4"/>
</dbReference>
<dbReference type="SMART" id="SM00360">
    <property type="entry name" value="RRM"/>
    <property type="match status" value="4"/>
</dbReference>
<feature type="domain" description="RRM" evidence="7">
    <location>
        <begin position="4"/>
        <end position="80"/>
    </location>
</feature>
<dbReference type="Pfam" id="PF00076">
    <property type="entry name" value="RRM_1"/>
    <property type="match status" value="3"/>
</dbReference>
<dbReference type="InterPro" id="IPR012677">
    <property type="entry name" value="Nucleotide-bd_a/b_plait_sf"/>
</dbReference>
<dbReference type="AlphaFoldDB" id="A0A671Y8B4"/>
<feature type="domain" description="RRM" evidence="7">
    <location>
        <begin position="374"/>
        <end position="466"/>
    </location>
</feature>
<dbReference type="PANTHER" id="PTHR48039">
    <property type="entry name" value="RNA-BINDING MOTIF PROTEIN 14B"/>
    <property type="match status" value="1"/>
</dbReference>
<evidence type="ECO:0000313" key="9">
    <source>
        <dbReference type="Proteomes" id="UP000472265"/>
    </source>
</evidence>
<organism evidence="8 9">
    <name type="scientific">Sparus aurata</name>
    <name type="common">Gilthead sea bream</name>
    <dbReference type="NCBI Taxonomy" id="8175"/>
    <lineage>
        <taxon>Eukaryota</taxon>
        <taxon>Metazoa</taxon>
        <taxon>Chordata</taxon>
        <taxon>Craniata</taxon>
        <taxon>Vertebrata</taxon>
        <taxon>Euteleostomi</taxon>
        <taxon>Actinopterygii</taxon>
        <taxon>Neopterygii</taxon>
        <taxon>Teleostei</taxon>
        <taxon>Neoteleostei</taxon>
        <taxon>Acanthomorphata</taxon>
        <taxon>Eupercaria</taxon>
        <taxon>Spariformes</taxon>
        <taxon>Sparidae</taxon>
        <taxon>Sparus</taxon>
    </lineage>
</organism>
<evidence type="ECO:0000256" key="6">
    <source>
        <dbReference type="SAM" id="MobiDB-lite"/>
    </source>
</evidence>
<sequence>MSANTLFVQFLPATATNKQLEEVFSEIGPVKQCFVVREKGTETCRGFGYVTFSMVEDAQRALKEIKEYDGKKISLSVAKRKLKDNKKPAPKQKGLKKNLLKAKLIIRNLSFKCSEDDLKQVCAKFGEVLEVKIPLKPDGKMRGFAFVLFKTVYQAGTALKELNLKEIKGRQVAVDWAVPKDRYLSTQQPSSAGNFNINRDDKTIFCFPMVTENTSAKTNAVGIHTVLNLSFDTEEEGLEEVLLQYGELNYVKIVVNPDTEHSKGCAFAQFKTKEAAEKCMAAAEEDSESGGIRVDGRKLFVVAAVTREDAAKLKEDKTKVESGTRNLYLAREGLVRAGTKAAEGVPEADMIKRTRFEELKRTKLRDINVYVSKTRLCVHNLPKSVDDKKLRALCLEAVKDQKGVRITECRVMYDKKPVKGQVTGTSLGYGFVQFQDHEHALGTLRHLNNNPVIFGPHKVHFLQQSTEALISLSACFCCVATELFRHKSVVCIWFGTLYSKTNVQSVLLYSPFHFFVLSVPPQQQKKDERYSGFMTNPEVEHVDLEHGKKRRKVLAFPSHRGPKIRMRDKGKQKAPPPKQAKPGFNRKERQRRQMEKPTQTRNQVKIYSVFLFISLGRLHKTLCVLRSSYGNLNDIRNYKKISRHILAPKKPPV</sequence>
<keyword evidence="9" id="KW-1185">Reference proteome</keyword>
<name>A0A671Y8B4_SPAAU</name>